<dbReference type="GO" id="GO:0071011">
    <property type="term" value="C:precatalytic spliceosome"/>
    <property type="evidence" value="ECO:0007669"/>
    <property type="project" value="TreeGrafter"/>
</dbReference>
<feature type="domain" description="U1-C C2H2-type zinc finger" evidence="5">
    <location>
        <begin position="9"/>
        <end position="42"/>
    </location>
</feature>
<evidence type="ECO:0000313" key="7">
    <source>
        <dbReference type="Proteomes" id="UP000037136"/>
    </source>
</evidence>
<dbReference type="EMBL" id="LAZP02000456">
    <property type="protein sequence ID" value="PFH57103.1"/>
    <property type="molecule type" value="Genomic_DNA"/>
</dbReference>
<protein>
    <recommendedName>
        <fullName evidence="5">U1-C C2H2-type zinc finger domain-containing protein</fullName>
    </recommendedName>
</protein>
<evidence type="ECO:0000256" key="1">
    <source>
        <dbReference type="ARBA" id="ARBA00022723"/>
    </source>
</evidence>
<feature type="region of interest" description="Disordered" evidence="4">
    <location>
        <begin position="69"/>
        <end position="101"/>
    </location>
</feature>
<dbReference type="InterPro" id="IPR013085">
    <property type="entry name" value="U1-CZ_Znf_C2H2"/>
</dbReference>
<dbReference type="GO" id="GO:0003723">
    <property type="term" value="F:RNA binding"/>
    <property type="evidence" value="ECO:0007669"/>
    <property type="project" value="TreeGrafter"/>
</dbReference>
<name>A0A2A9P878_OPHUN</name>
<dbReference type="GO" id="GO:0008270">
    <property type="term" value="F:zinc ion binding"/>
    <property type="evidence" value="ECO:0007669"/>
    <property type="project" value="UniProtKB-KW"/>
</dbReference>
<dbReference type="OrthoDB" id="191651at2759"/>
<reference evidence="6 7" key="2">
    <citation type="journal article" date="2017" name="Sci. Rep.">
        <title>Ant-infecting Ophiocordyceps genomes reveal a high diversity of potential behavioral manipulation genes and a possible major role for enterotoxins.</title>
        <authorList>
            <person name="de Bekker C."/>
            <person name="Ohm R.A."/>
            <person name="Evans H.C."/>
            <person name="Brachmann A."/>
            <person name="Hughes D.P."/>
        </authorList>
    </citation>
    <scope>NUCLEOTIDE SEQUENCE [LARGE SCALE GENOMIC DNA]</scope>
    <source>
        <strain evidence="6 7">SC16a</strain>
    </source>
</reference>
<dbReference type="PANTHER" id="PTHR13173:SF10">
    <property type="entry name" value="WW DOMAIN-BINDING PROTEIN 4"/>
    <property type="match status" value="1"/>
</dbReference>
<feature type="compositionally biased region" description="Basic and acidic residues" evidence="4">
    <location>
        <begin position="258"/>
        <end position="267"/>
    </location>
</feature>
<feature type="compositionally biased region" description="Basic and acidic residues" evidence="4">
    <location>
        <begin position="88"/>
        <end position="101"/>
    </location>
</feature>
<keyword evidence="7" id="KW-1185">Reference proteome</keyword>
<dbReference type="Proteomes" id="UP000037136">
    <property type="component" value="Unassembled WGS sequence"/>
</dbReference>
<feature type="region of interest" description="Disordered" evidence="4">
    <location>
        <begin position="209"/>
        <end position="273"/>
    </location>
</feature>
<evidence type="ECO:0000259" key="5">
    <source>
        <dbReference type="Pfam" id="PF06220"/>
    </source>
</evidence>
<evidence type="ECO:0000256" key="4">
    <source>
        <dbReference type="SAM" id="MobiDB-lite"/>
    </source>
</evidence>
<keyword evidence="3" id="KW-0862">Zinc</keyword>
<dbReference type="AlphaFoldDB" id="A0A2A9P878"/>
<evidence type="ECO:0000313" key="6">
    <source>
        <dbReference type="EMBL" id="PFH57103.1"/>
    </source>
</evidence>
<dbReference type="Pfam" id="PF06220">
    <property type="entry name" value="zf-U1"/>
    <property type="match status" value="1"/>
</dbReference>
<keyword evidence="1" id="KW-0479">Metal-binding</keyword>
<dbReference type="SUPFAM" id="SSF57667">
    <property type="entry name" value="beta-beta-alpha zinc fingers"/>
    <property type="match status" value="1"/>
</dbReference>
<gene>
    <name evidence="6" type="ORF">XA68_15510</name>
</gene>
<comment type="caution">
    <text evidence="6">The sequence shown here is derived from an EMBL/GenBank/DDBJ whole genome shotgun (WGS) entry which is preliminary data.</text>
</comment>
<evidence type="ECO:0000256" key="3">
    <source>
        <dbReference type="ARBA" id="ARBA00022833"/>
    </source>
</evidence>
<dbReference type="GO" id="GO:0000398">
    <property type="term" value="P:mRNA splicing, via spliceosome"/>
    <property type="evidence" value="ECO:0007669"/>
    <property type="project" value="InterPro"/>
</dbReference>
<dbReference type="InterPro" id="IPR040023">
    <property type="entry name" value="WBP4"/>
</dbReference>
<organism evidence="6 7">
    <name type="scientific">Ophiocordyceps unilateralis</name>
    <name type="common">Zombie-ant fungus</name>
    <name type="synonym">Torrubia unilateralis</name>
    <dbReference type="NCBI Taxonomy" id="268505"/>
    <lineage>
        <taxon>Eukaryota</taxon>
        <taxon>Fungi</taxon>
        <taxon>Dikarya</taxon>
        <taxon>Ascomycota</taxon>
        <taxon>Pezizomycotina</taxon>
        <taxon>Sordariomycetes</taxon>
        <taxon>Hypocreomycetidae</taxon>
        <taxon>Hypocreales</taxon>
        <taxon>Ophiocordycipitaceae</taxon>
        <taxon>Ophiocordyceps</taxon>
    </lineage>
</organism>
<feature type="region of interest" description="Disordered" evidence="4">
    <location>
        <begin position="176"/>
        <end position="195"/>
    </location>
</feature>
<dbReference type="InterPro" id="IPR036236">
    <property type="entry name" value="Znf_C2H2_sf"/>
</dbReference>
<feature type="region of interest" description="Disordered" evidence="4">
    <location>
        <begin position="130"/>
        <end position="171"/>
    </location>
</feature>
<evidence type="ECO:0000256" key="2">
    <source>
        <dbReference type="ARBA" id="ARBA00022771"/>
    </source>
</evidence>
<dbReference type="STRING" id="268505.A0A2A9P878"/>
<dbReference type="PANTHER" id="PTHR13173">
    <property type="entry name" value="WW DOMAIN BINDING PROTEIN 4"/>
    <property type="match status" value="1"/>
</dbReference>
<reference evidence="6 7" key="1">
    <citation type="journal article" date="2015" name="BMC Genomics">
        <title>Gene expression during zombie ant biting behavior reflects the complexity underlying fungal parasitic behavioral manipulation.</title>
        <authorList>
            <person name="de Bekker C."/>
            <person name="Ohm R.A."/>
            <person name="Loreto R.G."/>
            <person name="Sebastian A."/>
            <person name="Albert I."/>
            <person name="Merrow M."/>
            <person name="Brachmann A."/>
            <person name="Hughes D.P."/>
        </authorList>
    </citation>
    <scope>NUCLEOTIDE SEQUENCE [LARGE SCALE GENOMIC DNA]</scope>
    <source>
        <strain evidence="6 7">SC16a</strain>
    </source>
</reference>
<accession>A0A2A9P878</accession>
<feature type="compositionally biased region" description="Basic and acidic residues" evidence="4">
    <location>
        <begin position="213"/>
        <end position="245"/>
    </location>
</feature>
<sequence length="294" mass="32905">MSEYWKSTPRYWCKHCSCYVRDTKLERQNHEATGRHQGAIQRSLRNMHREHEREEREKDQARQEIARLNGLVSGRGGAAPGTTASQARPREATEAERQQQREQLAELGVAMPETLRSDMAMAGEWTVTSTRVIGGEEDDGEAKATGVRKREATSEGQGNADDVGDENEEEAVRRLFKKQRKWGKDSKLAQGDDEARELDALLSGTVIALKTRRGSDNARDRDRDEPQQHIKIDEKAVVGIKREVGTELEAGPVVSGRAEPDPVKEEPDTTAEGLVGAEKTVVFKKRKPKGIRIK</sequence>
<keyword evidence="2" id="KW-0863">Zinc-finger</keyword>
<proteinExistence type="predicted"/>